<dbReference type="InterPro" id="IPR049883">
    <property type="entry name" value="NOTCH1_EGF-like"/>
</dbReference>
<evidence type="ECO:0000256" key="8">
    <source>
        <dbReference type="SAM" id="SignalP"/>
    </source>
</evidence>
<evidence type="ECO:0000259" key="9">
    <source>
        <dbReference type="PROSITE" id="PS50234"/>
    </source>
</evidence>
<dbReference type="PANTHER" id="PTHR24020:SF87">
    <property type="entry name" value="COLLAGEN ALPHA-1(VI) CHAIN-LIKE"/>
    <property type="match status" value="1"/>
</dbReference>
<dbReference type="OMA" id="ARTGSMN"/>
<evidence type="ECO:0000256" key="2">
    <source>
        <dbReference type="ARBA" id="ARBA00022525"/>
    </source>
</evidence>
<dbReference type="InterPro" id="IPR050525">
    <property type="entry name" value="ECM_Assembly_Org"/>
</dbReference>
<dbReference type="PROSITE" id="PS50234">
    <property type="entry name" value="VWFA"/>
    <property type="match status" value="1"/>
</dbReference>
<dbReference type="PANTHER" id="PTHR24020">
    <property type="entry name" value="COLLAGEN ALPHA"/>
    <property type="match status" value="1"/>
</dbReference>
<keyword evidence="3" id="KW-0245">EGF-like domain</keyword>
<dbReference type="Pfam" id="PF07645">
    <property type="entry name" value="EGF_CA"/>
    <property type="match status" value="1"/>
</dbReference>
<dbReference type="PROSITE" id="PS01187">
    <property type="entry name" value="EGF_CA"/>
    <property type="match status" value="1"/>
</dbReference>
<dbReference type="Ensembl" id="ENSCINT00000010774.3">
    <property type="protein sequence ID" value="ENSCINP00000010774.3"/>
    <property type="gene ID" value="ENSCING00000005241.3"/>
</dbReference>
<organism evidence="10 11">
    <name type="scientific">Ciona intestinalis</name>
    <name type="common">Transparent sea squirt</name>
    <name type="synonym">Ascidia intestinalis</name>
    <dbReference type="NCBI Taxonomy" id="7719"/>
    <lineage>
        <taxon>Eukaryota</taxon>
        <taxon>Metazoa</taxon>
        <taxon>Chordata</taxon>
        <taxon>Tunicata</taxon>
        <taxon>Ascidiacea</taxon>
        <taxon>Phlebobranchia</taxon>
        <taxon>Cionidae</taxon>
        <taxon>Ciona</taxon>
    </lineage>
</organism>
<dbReference type="InterPro" id="IPR002035">
    <property type="entry name" value="VWF_A"/>
</dbReference>
<accession>F6YH02</accession>
<keyword evidence="5" id="KW-0677">Repeat</keyword>
<dbReference type="InParanoid" id="F6YH02"/>
<dbReference type="SUPFAM" id="SSF53300">
    <property type="entry name" value="vWA-like"/>
    <property type="match status" value="1"/>
</dbReference>
<dbReference type="SMART" id="SM00179">
    <property type="entry name" value="EGF_CA"/>
    <property type="match status" value="1"/>
</dbReference>
<dbReference type="InterPro" id="IPR018097">
    <property type="entry name" value="EGF_Ca-bd_CS"/>
</dbReference>
<reference evidence="11" key="1">
    <citation type="journal article" date="2002" name="Science">
        <title>The draft genome of Ciona intestinalis: insights into chordate and vertebrate origins.</title>
        <authorList>
            <person name="Dehal P."/>
            <person name="Satou Y."/>
            <person name="Campbell R.K."/>
            <person name="Chapman J."/>
            <person name="Degnan B."/>
            <person name="De Tomaso A."/>
            <person name="Davidson B."/>
            <person name="Di Gregorio A."/>
            <person name="Gelpke M."/>
            <person name="Goodstein D.M."/>
            <person name="Harafuji N."/>
            <person name="Hastings K.E."/>
            <person name="Ho I."/>
            <person name="Hotta K."/>
            <person name="Huang W."/>
            <person name="Kawashima T."/>
            <person name="Lemaire P."/>
            <person name="Martinez D."/>
            <person name="Meinertzhagen I.A."/>
            <person name="Necula S."/>
            <person name="Nonaka M."/>
            <person name="Putnam N."/>
            <person name="Rash S."/>
            <person name="Saiga H."/>
            <person name="Satake M."/>
            <person name="Terry A."/>
            <person name="Yamada L."/>
            <person name="Wang H.G."/>
            <person name="Awazu S."/>
            <person name="Azumi K."/>
            <person name="Boore J."/>
            <person name="Branno M."/>
            <person name="Chin-Bow S."/>
            <person name="DeSantis R."/>
            <person name="Doyle S."/>
            <person name="Francino P."/>
            <person name="Keys D.N."/>
            <person name="Haga S."/>
            <person name="Hayashi H."/>
            <person name="Hino K."/>
            <person name="Imai K.S."/>
            <person name="Inaba K."/>
            <person name="Kano S."/>
            <person name="Kobayashi K."/>
            <person name="Kobayashi M."/>
            <person name="Lee B.I."/>
            <person name="Makabe K.W."/>
            <person name="Manohar C."/>
            <person name="Matassi G."/>
            <person name="Medina M."/>
            <person name="Mochizuki Y."/>
            <person name="Mount S."/>
            <person name="Morishita T."/>
            <person name="Miura S."/>
            <person name="Nakayama A."/>
            <person name="Nishizaka S."/>
            <person name="Nomoto H."/>
            <person name="Ohta F."/>
            <person name="Oishi K."/>
            <person name="Rigoutsos I."/>
            <person name="Sano M."/>
            <person name="Sasaki A."/>
            <person name="Sasakura Y."/>
            <person name="Shoguchi E."/>
            <person name="Shin-i T."/>
            <person name="Spagnuolo A."/>
            <person name="Stainier D."/>
            <person name="Suzuki M.M."/>
            <person name="Tassy O."/>
            <person name="Takatori N."/>
            <person name="Tokuoka M."/>
            <person name="Yagi K."/>
            <person name="Yoshizaki F."/>
            <person name="Wada S."/>
            <person name="Zhang C."/>
            <person name="Hyatt P.D."/>
            <person name="Larimer F."/>
            <person name="Detter C."/>
            <person name="Doggett N."/>
            <person name="Glavina T."/>
            <person name="Hawkins T."/>
            <person name="Richardson P."/>
            <person name="Lucas S."/>
            <person name="Kohara Y."/>
            <person name="Levine M."/>
            <person name="Satoh N."/>
            <person name="Rokhsar D.S."/>
        </authorList>
    </citation>
    <scope>NUCLEOTIDE SEQUENCE [LARGE SCALE GENOMIC DNA]</scope>
</reference>
<evidence type="ECO:0000256" key="1">
    <source>
        <dbReference type="ARBA" id="ARBA00004613"/>
    </source>
</evidence>
<reference evidence="10" key="3">
    <citation type="submission" date="2025-08" db="UniProtKB">
        <authorList>
            <consortium name="Ensembl"/>
        </authorList>
    </citation>
    <scope>IDENTIFICATION</scope>
</reference>
<keyword evidence="6" id="KW-1015">Disulfide bond</keyword>
<evidence type="ECO:0000256" key="5">
    <source>
        <dbReference type="ARBA" id="ARBA00022737"/>
    </source>
</evidence>
<dbReference type="AlphaFoldDB" id="F6YH02"/>
<dbReference type="EMBL" id="EAAA01000145">
    <property type="status" value="NOT_ANNOTATED_CDS"/>
    <property type="molecule type" value="Genomic_DNA"/>
</dbReference>
<proteinExistence type="predicted"/>
<dbReference type="InterPro" id="IPR001881">
    <property type="entry name" value="EGF-like_Ca-bd_dom"/>
</dbReference>
<feature type="domain" description="VWFA" evidence="9">
    <location>
        <begin position="34"/>
        <end position="219"/>
    </location>
</feature>
<dbReference type="Pfam" id="PF00092">
    <property type="entry name" value="VWA"/>
    <property type="match status" value="1"/>
</dbReference>
<name>F6YH02_CIOIN</name>
<dbReference type="SUPFAM" id="SSF57196">
    <property type="entry name" value="EGF/Laminin"/>
    <property type="match status" value="1"/>
</dbReference>
<keyword evidence="4 8" id="KW-0732">Signal</keyword>
<reference evidence="10" key="2">
    <citation type="journal article" date="2008" name="Genome Biol.">
        <title>Improved genome assembly and evidence-based global gene model set for the chordate Ciona intestinalis: new insight into intron and operon populations.</title>
        <authorList>
            <person name="Satou Y."/>
            <person name="Mineta K."/>
            <person name="Ogasawara M."/>
            <person name="Sasakura Y."/>
            <person name="Shoguchi E."/>
            <person name="Ueno K."/>
            <person name="Yamada L."/>
            <person name="Matsumoto J."/>
            <person name="Wasserscheid J."/>
            <person name="Dewar K."/>
            <person name="Wiley G.B."/>
            <person name="Macmil S.L."/>
            <person name="Roe B.A."/>
            <person name="Zeller R.W."/>
            <person name="Hastings K.E."/>
            <person name="Lemaire P."/>
            <person name="Lindquist E."/>
            <person name="Endo T."/>
            <person name="Hotta K."/>
            <person name="Inaba K."/>
        </authorList>
    </citation>
    <scope>NUCLEOTIDE SEQUENCE [LARGE SCALE GENOMIC DNA]</scope>
    <source>
        <strain evidence="10">wild type</strain>
    </source>
</reference>
<protein>
    <recommendedName>
        <fullName evidence="9">VWFA domain-containing protein</fullName>
    </recommendedName>
</protein>
<dbReference type="HOGENOM" id="CLU_008905_1_0_1"/>
<evidence type="ECO:0000256" key="4">
    <source>
        <dbReference type="ARBA" id="ARBA00022729"/>
    </source>
</evidence>
<feature type="chain" id="PRO_5003346022" description="VWFA domain-containing protein" evidence="8">
    <location>
        <begin position="22"/>
        <end position="272"/>
    </location>
</feature>
<evidence type="ECO:0000313" key="10">
    <source>
        <dbReference type="Ensembl" id="ENSCINP00000010774.3"/>
    </source>
</evidence>
<dbReference type="Proteomes" id="UP000008144">
    <property type="component" value="Chromosome 1"/>
</dbReference>
<comment type="subcellular location">
    <subcellularLocation>
        <location evidence="1">Secreted</location>
    </subcellularLocation>
</comment>
<reference evidence="10" key="4">
    <citation type="submission" date="2025-09" db="UniProtKB">
        <authorList>
            <consortium name="Ensembl"/>
        </authorList>
    </citation>
    <scope>IDENTIFICATION</scope>
</reference>
<dbReference type="FunFam" id="3.40.50.410:FF:000004">
    <property type="entry name" value="collagen alpha-6(VI) chain"/>
    <property type="match status" value="1"/>
</dbReference>
<evidence type="ECO:0000256" key="3">
    <source>
        <dbReference type="ARBA" id="ARBA00022536"/>
    </source>
</evidence>
<dbReference type="GO" id="GO:0005509">
    <property type="term" value="F:calcium ion binding"/>
    <property type="evidence" value="ECO:0007669"/>
    <property type="project" value="InterPro"/>
</dbReference>
<dbReference type="GeneTree" id="ENSGT00940000157581"/>
<keyword evidence="2" id="KW-0964">Secreted</keyword>
<keyword evidence="7" id="KW-0325">Glycoprotein</keyword>
<dbReference type="Gene3D" id="2.10.25.10">
    <property type="entry name" value="Laminin"/>
    <property type="match status" value="1"/>
</dbReference>
<keyword evidence="11" id="KW-1185">Reference proteome</keyword>
<evidence type="ECO:0000313" key="11">
    <source>
        <dbReference type="Proteomes" id="UP000008144"/>
    </source>
</evidence>
<dbReference type="GO" id="GO:0005576">
    <property type="term" value="C:extracellular region"/>
    <property type="evidence" value="ECO:0007669"/>
    <property type="project" value="UniProtKB-SubCell"/>
</dbReference>
<sequence>MRIASSLLAVGILLLVSANDAANENETCRPRPLDIVFMLDGSRSVRPKNFQTVKDYVKNFTDIFEAFGPNDMQVGVIQFGSGVREEILLNQFYVRHELMEAIDNIRYMETGTMTGLALRKLVTETLTVEHGARVDNPIVHTVVVIITDGKSQDYSRGGVTKWTKEAKARGFEIFAIGIGRKANRKELLEMASEPKELHTFRVQNFNAIKRVDVNLKDRILCDVDECEIGNYTCEQLCHNTEGSYICECYDGFALNDDQTTCYGVVYISHCLL</sequence>
<dbReference type="SMART" id="SM00327">
    <property type="entry name" value="VWA"/>
    <property type="match status" value="1"/>
</dbReference>
<evidence type="ECO:0000256" key="7">
    <source>
        <dbReference type="ARBA" id="ARBA00023180"/>
    </source>
</evidence>
<feature type="signal peptide" evidence="8">
    <location>
        <begin position="1"/>
        <end position="21"/>
    </location>
</feature>
<evidence type="ECO:0000256" key="6">
    <source>
        <dbReference type="ARBA" id="ARBA00023157"/>
    </source>
</evidence>
<dbReference type="InterPro" id="IPR036465">
    <property type="entry name" value="vWFA_dom_sf"/>
</dbReference>
<dbReference type="Gene3D" id="3.40.50.410">
    <property type="entry name" value="von Willebrand factor, type A domain"/>
    <property type="match status" value="1"/>
</dbReference>
<dbReference type="PRINTS" id="PR00453">
    <property type="entry name" value="VWFADOMAIN"/>
</dbReference>